<dbReference type="InterPro" id="IPR001660">
    <property type="entry name" value="SAM"/>
</dbReference>
<evidence type="ECO:0000256" key="1">
    <source>
        <dbReference type="SAM" id="MobiDB-lite"/>
    </source>
</evidence>
<feature type="region of interest" description="Disordered" evidence="1">
    <location>
        <begin position="144"/>
        <end position="206"/>
    </location>
</feature>
<keyword evidence="4" id="KW-1185">Reference proteome</keyword>
<evidence type="ECO:0000313" key="3">
    <source>
        <dbReference type="EnsemblPlants" id="Kaladp0005s0003.1.v1.1.CDS.1"/>
    </source>
</evidence>
<dbReference type="Gene3D" id="1.10.150.50">
    <property type="entry name" value="Transcription Factor, Ets-1"/>
    <property type="match status" value="1"/>
</dbReference>
<evidence type="ECO:0000259" key="2">
    <source>
        <dbReference type="Pfam" id="PF07647"/>
    </source>
</evidence>
<feature type="domain" description="SAM" evidence="2">
    <location>
        <begin position="29"/>
        <end position="58"/>
    </location>
</feature>
<sequence length="225" mass="24881">MDWFSWLSKTKLELTLVYDYGVVFACNELTAEDVAHFDHEFLQSMGIAVAKHRLEIIKLARSEAAAGRGKGGVSGRVRDAIERTRRRVVECARRVMVMSQERGLKTGLVKREGGEKDHQVFMLTHHSHNGQWDRDVKAGVGYRSPRMKSGPLERSGQARVRGLGSRGHSGPLDRFKVGRGASGPSGYASKKSPVVPLTPRVSGPVDAEDGIDTLWAKLFQDMKPT</sequence>
<accession>A0A7N0RA96</accession>
<proteinExistence type="predicted"/>
<dbReference type="EnsemblPlants" id="Kaladp0005s0003.1.v1.1">
    <property type="protein sequence ID" value="Kaladp0005s0003.1.v1.1.CDS.1"/>
    <property type="gene ID" value="Kaladp0005s0003.v1.1"/>
</dbReference>
<dbReference type="InterPro" id="IPR013761">
    <property type="entry name" value="SAM/pointed_sf"/>
</dbReference>
<dbReference type="SUPFAM" id="SSF47769">
    <property type="entry name" value="SAM/Pointed domain"/>
    <property type="match status" value="1"/>
</dbReference>
<name>A0A7N0RA96_KALFE</name>
<dbReference type="PANTHER" id="PTHR33915">
    <property type="entry name" value="OSJNBA0033G05.11 PROTEIN"/>
    <property type="match status" value="1"/>
</dbReference>
<dbReference type="Proteomes" id="UP000594263">
    <property type="component" value="Unplaced"/>
</dbReference>
<dbReference type="Pfam" id="PF07647">
    <property type="entry name" value="SAM_2"/>
    <property type="match status" value="1"/>
</dbReference>
<protein>
    <recommendedName>
        <fullName evidence="2">SAM domain-containing protein</fullName>
    </recommendedName>
</protein>
<dbReference type="AlphaFoldDB" id="A0A7N0RA96"/>
<dbReference type="PANTHER" id="PTHR33915:SF3">
    <property type="entry name" value="STERILE ALPHA MOTIF (SAM) DOMAIN PROTEIN"/>
    <property type="match status" value="1"/>
</dbReference>
<dbReference type="CDD" id="cd09487">
    <property type="entry name" value="SAM_superfamily"/>
    <property type="match status" value="1"/>
</dbReference>
<evidence type="ECO:0000313" key="4">
    <source>
        <dbReference type="Proteomes" id="UP000594263"/>
    </source>
</evidence>
<dbReference type="Gramene" id="Kaladp0005s0003.1.v1.1">
    <property type="protein sequence ID" value="Kaladp0005s0003.1.v1.1.CDS.1"/>
    <property type="gene ID" value="Kaladp0005s0003.v1.1"/>
</dbReference>
<organism evidence="3 4">
    <name type="scientific">Kalanchoe fedtschenkoi</name>
    <name type="common">Lavender scallops</name>
    <name type="synonym">South American air plant</name>
    <dbReference type="NCBI Taxonomy" id="63787"/>
    <lineage>
        <taxon>Eukaryota</taxon>
        <taxon>Viridiplantae</taxon>
        <taxon>Streptophyta</taxon>
        <taxon>Embryophyta</taxon>
        <taxon>Tracheophyta</taxon>
        <taxon>Spermatophyta</taxon>
        <taxon>Magnoliopsida</taxon>
        <taxon>eudicotyledons</taxon>
        <taxon>Gunneridae</taxon>
        <taxon>Pentapetalae</taxon>
        <taxon>Saxifragales</taxon>
        <taxon>Crassulaceae</taxon>
        <taxon>Kalanchoe</taxon>
    </lineage>
</organism>
<reference evidence="3" key="1">
    <citation type="submission" date="2021-01" db="UniProtKB">
        <authorList>
            <consortium name="EnsemblPlants"/>
        </authorList>
    </citation>
    <scope>IDENTIFICATION</scope>
</reference>